<dbReference type="InterPro" id="IPR029787">
    <property type="entry name" value="Nucleotide_cyclase"/>
</dbReference>
<organism evidence="3 4">
    <name type="scientific">Candidatus Segetimicrobium genomatis</name>
    <dbReference type="NCBI Taxonomy" id="2569760"/>
    <lineage>
        <taxon>Bacteria</taxon>
        <taxon>Bacillati</taxon>
        <taxon>Candidatus Sysuimicrobiota</taxon>
        <taxon>Candidatus Sysuimicrobiia</taxon>
        <taxon>Candidatus Sysuimicrobiales</taxon>
        <taxon>Candidatus Segetimicrobiaceae</taxon>
        <taxon>Candidatus Segetimicrobium</taxon>
    </lineage>
</organism>
<dbReference type="AlphaFoldDB" id="A0A537IY45"/>
<accession>A0A537IY45</accession>
<feature type="repeat" description="TPR" evidence="1">
    <location>
        <begin position="749"/>
        <end position="782"/>
    </location>
</feature>
<evidence type="ECO:0000313" key="3">
    <source>
        <dbReference type="EMBL" id="TMI75646.1"/>
    </source>
</evidence>
<dbReference type="InterPro" id="IPR027417">
    <property type="entry name" value="P-loop_NTPase"/>
</dbReference>
<dbReference type="SMART" id="SM00028">
    <property type="entry name" value="TPR"/>
    <property type="match status" value="4"/>
</dbReference>
<dbReference type="InterPro" id="IPR058852">
    <property type="entry name" value="HTH_77"/>
</dbReference>
<dbReference type="GO" id="GO:0009190">
    <property type="term" value="P:cyclic nucleotide biosynthetic process"/>
    <property type="evidence" value="ECO:0007669"/>
    <property type="project" value="InterPro"/>
</dbReference>
<dbReference type="Gene3D" id="3.40.50.300">
    <property type="entry name" value="P-loop containing nucleotide triphosphate hydrolases"/>
    <property type="match status" value="1"/>
</dbReference>
<gene>
    <name evidence="3" type="ORF">E6H05_06285</name>
</gene>
<dbReference type="InterPro" id="IPR049945">
    <property type="entry name" value="AAA_22"/>
</dbReference>
<evidence type="ECO:0000256" key="1">
    <source>
        <dbReference type="PROSITE-ProRule" id="PRU00339"/>
    </source>
</evidence>
<dbReference type="SMART" id="SM00044">
    <property type="entry name" value="CYCc"/>
    <property type="match status" value="1"/>
</dbReference>
<dbReference type="Pfam" id="PF00211">
    <property type="entry name" value="Guanylate_cyc"/>
    <property type="match status" value="1"/>
</dbReference>
<proteinExistence type="predicted"/>
<dbReference type="Pfam" id="PF25872">
    <property type="entry name" value="HTH_77"/>
    <property type="match status" value="1"/>
</dbReference>
<dbReference type="GO" id="GO:0004016">
    <property type="term" value="F:adenylate cyclase activity"/>
    <property type="evidence" value="ECO:0007669"/>
    <property type="project" value="UniProtKB-ARBA"/>
</dbReference>
<dbReference type="PROSITE" id="PS50125">
    <property type="entry name" value="GUANYLATE_CYCLASE_2"/>
    <property type="match status" value="1"/>
</dbReference>
<dbReference type="SUPFAM" id="SSF48452">
    <property type="entry name" value="TPR-like"/>
    <property type="match status" value="2"/>
</dbReference>
<dbReference type="SUPFAM" id="SSF55073">
    <property type="entry name" value="Nucleotide cyclase"/>
    <property type="match status" value="1"/>
</dbReference>
<sequence>MPQLPTGTVTLLFTDIEGSTRLLERLGKRYAGILAQHHRLLRRSFEKHGGHEIDTQGDAFFVVFARAKDAAQAALEAQRAIAAHPWPEGVEPRVRMGLHTGEPLITTTGYVGMDVHRAERVCTAGHGWQILVSESSRVLIEDDLPEGVSLRDLGEHRLKDLAKPERLFQIVTADLPAEFPPLRSLNVLPNNLPIQLTSFVGRAREIRELVQSLFSTRLLTLTGAGGVGKTRLALQVAAEVLEDFSDGVWLVELAALPDPELIPQTVATVLGIREQSGRPVLTTLADSLRARHLLLVLDNCEHLIAACSRFAHALLRTCAHLRILATSREALGIAGETAWLVPSLSVPDAQRVPAATLSQFEAVRLFVERAAAALPSFKLTNQNSDAVIQICSRLDGIPLAIEMAAARLKALSAEHIAGRLDDQFRLLTGGSRTALPQHQTLRATLDWSYDLLSAEERQLLRQLAIFVGGFTLEAVENVCGEDARAPEVIGLLTRLVEKSLVIAERHNERVRYRLLEPIRQYAREKLSTSGESDALRGRHLGFFLTIAEEPQHAPDGPTFDQWLERIEEEHDNLRAAIDWAFGGAASDAGLQLATAMWRFWVHRGYLSEGRSILERALSAAGNAHPSLRARALNGAGYMALTQDDYARAVALCEQAHVIAHTEGDERETAIALAIIGHTLWHMGDADRPAQLCDESLTLARGSQDQRTLASSLREFGYVVWHKGDYERLAQLADEYLHLARALGDRSATADALLLLGEAALDAKQYSRAVALYEESLTLSRMQKDKVAMTRALVSLGNVSAHEQNYDRAGALYREALATAAELRDMWWLVRCLQGMAGAAAAQGQFHRAAHLVGAVDQFRETMGSPLPRADQKGYDHTVAVAGSRLGDQAFRAAWTEGRAMSLEQVVALALAD</sequence>
<evidence type="ECO:0000259" key="2">
    <source>
        <dbReference type="PROSITE" id="PS50125"/>
    </source>
</evidence>
<dbReference type="Gene3D" id="1.10.10.10">
    <property type="entry name" value="Winged helix-like DNA-binding domain superfamily/Winged helix DNA-binding domain"/>
    <property type="match status" value="1"/>
</dbReference>
<dbReference type="GO" id="GO:0035556">
    <property type="term" value="P:intracellular signal transduction"/>
    <property type="evidence" value="ECO:0007669"/>
    <property type="project" value="InterPro"/>
</dbReference>
<dbReference type="PANTHER" id="PTHR47691:SF3">
    <property type="entry name" value="HTH-TYPE TRANSCRIPTIONAL REGULATOR RV0890C-RELATED"/>
    <property type="match status" value="1"/>
</dbReference>
<dbReference type="PANTHER" id="PTHR47691">
    <property type="entry name" value="REGULATOR-RELATED"/>
    <property type="match status" value="1"/>
</dbReference>
<dbReference type="InterPro" id="IPR036388">
    <property type="entry name" value="WH-like_DNA-bd_sf"/>
</dbReference>
<dbReference type="InterPro" id="IPR001054">
    <property type="entry name" value="A/G_cyclase"/>
</dbReference>
<dbReference type="Gene3D" id="3.30.70.1230">
    <property type="entry name" value="Nucleotide cyclase"/>
    <property type="match status" value="1"/>
</dbReference>
<name>A0A537IY45_9BACT</name>
<dbReference type="CDD" id="cd07302">
    <property type="entry name" value="CHD"/>
    <property type="match status" value="1"/>
</dbReference>
<dbReference type="GO" id="GO:0016887">
    <property type="term" value="F:ATP hydrolysis activity"/>
    <property type="evidence" value="ECO:0007669"/>
    <property type="project" value="InterPro"/>
</dbReference>
<dbReference type="InterPro" id="IPR019734">
    <property type="entry name" value="TPR_rpt"/>
</dbReference>
<dbReference type="Gene3D" id="1.25.40.10">
    <property type="entry name" value="Tetratricopeptide repeat domain"/>
    <property type="match status" value="1"/>
</dbReference>
<protein>
    <submittedName>
        <fullName evidence="3">Adenylate/guanylate cyclase domain-containing protein</fullName>
    </submittedName>
</protein>
<dbReference type="EMBL" id="VBAP01000042">
    <property type="protein sequence ID" value="TMI75646.1"/>
    <property type="molecule type" value="Genomic_DNA"/>
</dbReference>
<dbReference type="PRINTS" id="PR00364">
    <property type="entry name" value="DISEASERSIST"/>
</dbReference>
<dbReference type="Proteomes" id="UP000318834">
    <property type="component" value="Unassembled WGS sequence"/>
</dbReference>
<comment type="caution">
    <text evidence="3">The sequence shown here is derived from an EMBL/GenBank/DDBJ whole genome shotgun (WGS) entry which is preliminary data.</text>
</comment>
<reference evidence="3 4" key="1">
    <citation type="journal article" date="2019" name="Nat. Microbiol.">
        <title>Mediterranean grassland soil C-N compound turnover is dependent on rainfall and depth, and is mediated by genomically divergent microorganisms.</title>
        <authorList>
            <person name="Diamond S."/>
            <person name="Andeer P.F."/>
            <person name="Li Z."/>
            <person name="Crits-Christoph A."/>
            <person name="Burstein D."/>
            <person name="Anantharaman K."/>
            <person name="Lane K.R."/>
            <person name="Thomas B.C."/>
            <person name="Pan C."/>
            <person name="Northen T.R."/>
            <person name="Banfield J.F."/>
        </authorList>
    </citation>
    <scope>NUCLEOTIDE SEQUENCE [LARGE SCALE GENOMIC DNA]</scope>
    <source>
        <strain evidence="3">NP_8</strain>
    </source>
</reference>
<dbReference type="PROSITE" id="PS50005">
    <property type="entry name" value="TPR"/>
    <property type="match status" value="1"/>
</dbReference>
<keyword evidence="1" id="KW-0802">TPR repeat</keyword>
<feature type="domain" description="Guanylate cyclase" evidence="2">
    <location>
        <begin position="10"/>
        <end position="122"/>
    </location>
</feature>
<dbReference type="InterPro" id="IPR011990">
    <property type="entry name" value="TPR-like_helical_dom_sf"/>
</dbReference>
<evidence type="ECO:0000313" key="4">
    <source>
        <dbReference type="Proteomes" id="UP000318834"/>
    </source>
</evidence>
<dbReference type="Pfam" id="PF13401">
    <property type="entry name" value="AAA_22"/>
    <property type="match status" value="1"/>
</dbReference>
<dbReference type="SUPFAM" id="SSF52540">
    <property type="entry name" value="P-loop containing nucleoside triphosphate hydrolases"/>
    <property type="match status" value="1"/>
</dbReference>